<evidence type="ECO:0000256" key="8">
    <source>
        <dbReference type="SAM" id="Phobius"/>
    </source>
</evidence>
<evidence type="ECO:0000256" key="1">
    <source>
        <dbReference type="ARBA" id="ARBA00004651"/>
    </source>
</evidence>
<feature type="transmembrane region" description="Helical" evidence="8">
    <location>
        <begin position="274"/>
        <end position="297"/>
    </location>
</feature>
<comment type="similarity">
    <text evidence="2">Belongs to the UPF0718 family.</text>
</comment>
<evidence type="ECO:0000256" key="4">
    <source>
        <dbReference type="ARBA" id="ARBA00022692"/>
    </source>
</evidence>
<feature type="region of interest" description="Disordered" evidence="7">
    <location>
        <begin position="190"/>
        <end position="222"/>
    </location>
</feature>
<evidence type="ECO:0000313" key="9">
    <source>
        <dbReference type="EMBL" id="MBB6678263.1"/>
    </source>
</evidence>
<organism evidence="9 10">
    <name type="scientific">Cohnella lubricantis</name>
    <dbReference type="NCBI Taxonomy" id="2163172"/>
    <lineage>
        <taxon>Bacteria</taxon>
        <taxon>Bacillati</taxon>
        <taxon>Bacillota</taxon>
        <taxon>Bacilli</taxon>
        <taxon>Bacillales</taxon>
        <taxon>Paenibacillaceae</taxon>
        <taxon>Cohnella</taxon>
    </lineage>
</organism>
<comment type="caution">
    <text evidence="9">The sequence shown here is derived from an EMBL/GenBank/DDBJ whole genome shotgun (WGS) entry which is preliminary data.</text>
</comment>
<evidence type="ECO:0000256" key="3">
    <source>
        <dbReference type="ARBA" id="ARBA00022475"/>
    </source>
</evidence>
<comment type="subcellular location">
    <subcellularLocation>
        <location evidence="1">Cell membrane</location>
        <topology evidence="1">Multi-pass membrane protein</topology>
    </subcellularLocation>
</comment>
<evidence type="ECO:0000256" key="2">
    <source>
        <dbReference type="ARBA" id="ARBA00006386"/>
    </source>
</evidence>
<dbReference type="EMBL" id="JACJVN010000053">
    <property type="protein sequence ID" value="MBB6678263.1"/>
    <property type="molecule type" value="Genomic_DNA"/>
</dbReference>
<feature type="transmembrane region" description="Helical" evidence="8">
    <location>
        <begin position="140"/>
        <end position="163"/>
    </location>
</feature>
<dbReference type="RefSeq" id="WP_185179536.1">
    <property type="nucleotide sequence ID" value="NZ_CBCSEP010000010.1"/>
</dbReference>
<evidence type="ECO:0000256" key="6">
    <source>
        <dbReference type="ARBA" id="ARBA00023136"/>
    </source>
</evidence>
<feature type="transmembrane region" description="Helical" evidence="8">
    <location>
        <begin position="110"/>
        <end position="134"/>
    </location>
</feature>
<evidence type="ECO:0000256" key="5">
    <source>
        <dbReference type="ARBA" id="ARBA00022989"/>
    </source>
</evidence>
<keyword evidence="6 8" id="KW-0472">Membrane</keyword>
<name>A0A841T9S7_9BACL</name>
<keyword evidence="5 8" id="KW-1133">Transmembrane helix</keyword>
<feature type="compositionally biased region" description="Basic residues" evidence="7">
    <location>
        <begin position="190"/>
        <end position="203"/>
    </location>
</feature>
<reference evidence="9 10" key="1">
    <citation type="submission" date="2020-08" db="EMBL/GenBank/DDBJ databases">
        <title>Cohnella phylogeny.</title>
        <authorList>
            <person name="Dunlap C."/>
        </authorList>
    </citation>
    <scope>NUCLEOTIDE SEQUENCE [LARGE SCALE GENOMIC DNA]</scope>
    <source>
        <strain evidence="9 10">DSM 103658</strain>
    </source>
</reference>
<dbReference type="AlphaFoldDB" id="A0A841T9S7"/>
<dbReference type="GO" id="GO:0005886">
    <property type="term" value="C:plasma membrane"/>
    <property type="evidence" value="ECO:0007669"/>
    <property type="project" value="UniProtKB-SubCell"/>
</dbReference>
<gene>
    <name evidence="9" type="ORF">H4Q31_13225</name>
</gene>
<accession>A0A841T9S7</accession>
<dbReference type="InterPro" id="IPR005524">
    <property type="entry name" value="DUF318"/>
</dbReference>
<feature type="compositionally biased region" description="Basic residues" evidence="7">
    <location>
        <begin position="211"/>
        <end position="220"/>
    </location>
</feature>
<dbReference type="Proteomes" id="UP000574133">
    <property type="component" value="Unassembled WGS sequence"/>
</dbReference>
<keyword evidence="4 8" id="KW-0812">Transmembrane</keyword>
<dbReference type="Pfam" id="PF03773">
    <property type="entry name" value="ArsP_1"/>
    <property type="match status" value="1"/>
</dbReference>
<keyword evidence="3" id="KW-1003">Cell membrane</keyword>
<feature type="transmembrane region" description="Helical" evidence="8">
    <location>
        <begin position="336"/>
        <end position="355"/>
    </location>
</feature>
<evidence type="ECO:0000256" key="7">
    <source>
        <dbReference type="SAM" id="MobiDB-lite"/>
    </source>
</evidence>
<dbReference type="PANTHER" id="PTHR34184:SF4">
    <property type="entry name" value="UPF0718 PROTEIN YCGR"/>
    <property type="match status" value="1"/>
</dbReference>
<feature type="transmembrane region" description="Helical" evidence="8">
    <location>
        <begin position="309"/>
        <end position="330"/>
    </location>
</feature>
<protein>
    <submittedName>
        <fullName evidence="9">Permease</fullName>
    </submittedName>
</protein>
<feature type="transmembrane region" description="Helical" evidence="8">
    <location>
        <begin position="6"/>
        <end position="24"/>
    </location>
</feature>
<proteinExistence type="inferred from homology"/>
<evidence type="ECO:0000313" key="10">
    <source>
        <dbReference type="Proteomes" id="UP000574133"/>
    </source>
</evidence>
<sequence>MTIVRLRVTTAAVGVVFAFILWRAHQEWMLPFLRTFADIMLDALPYLALGSIVSALIEKYMSDRLIERFAPRRKLYGVFFGSLLGLALPLCECGMIPIVRRLLRKGLPAYIGIVYMAAGPILNPIVIVSTLVAFRDDPRLAYARFGLAFLVTVALGLMLTILLTRSPLREPKGGGTAGIGPFDAHGYHGHGHSHGHHHHHEHGHSHDHGHSHGHHHRHASSRGGWRGWLTGVPQHAAEDMLDMSKYLLIGALITAAVQNVVSQDTFAAVAGNDLISHLFMMAFAFLLSLCSTADAFVAVSFDHLFPPGALLSFLVFGPMMDLKGALMMLSTFRTKFVIYFGLLTAWLVLIGSHIFERMGWI</sequence>
<feature type="transmembrane region" description="Helical" evidence="8">
    <location>
        <begin position="246"/>
        <end position="262"/>
    </location>
</feature>
<dbReference type="PANTHER" id="PTHR34184">
    <property type="entry name" value="UPF0718 PROTEIN YCGR"/>
    <property type="match status" value="1"/>
</dbReference>
<feature type="transmembrane region" description="Helical" evidence="8">
    <location>
        <begin position="36"/>
        <end position="57"/>
    </location>
</feature>
<dbReference type="InterPro" id="IPR052923">
    <property type="entry name" value="UPF0718"/>
</dbReference>
<feature type="transmembrane region" description="Helical" evidence="8">
    <location>
        <begin position="77"/>
        <end position="98"/>
    </location>
</feature>
<keyword evidence="10" id="KW-1185">Reference proteome</keyword>